<reference evidence="2" key="1">
    <citation type="submission" date="2014-01" db="EMBL/GenBank/DDBJ databases">
        <authorList>
            <person name="Brown-Elliot B."/>
            <person name="Wallace R."/>
            <person name="Lenaerts A."/>
            <person name="Ordway D."/>
            <person name="DeGroote M.A."/>
            <person name="Parker T."/>
            <person name="Sizemore C."/>
            <person name="Tallon L.J."/>
            <person name="Sadzewicz L.K."/>
            <person name="Sengamalay N."/>
            <person name="Fraser C.M."/>
            <person name="Hine E."/>
            <person name="Shefchek K.A."/>
            <person name="Das S.P."/>
            <person name="Tettelin H."/>
        </authorList>
    </citation>
    <scope>NUCLEOTIDE SEQUENCE [LARGE SCALE GENOMIC DNA]</scope>
    <source>
        <strain evidence="2">4042</strain>
    </source>
</reference>
<gene>
    <name evidence="2" type="ORF">I553_3686</name>
</gene>
<dbReference type="AlphaFoldDB" id="X7YQV1"/>
<protein>
    <submittedName>
        <fullName evidence="2">Uncharacterized protein</fullName>
    </submittedName>
</protein>
<feature type="compositionally biased region" description="Polar residues" evidence="1">
    <location>
        <begin position="16"/>
        <end position="29"/>
    </location>
</feature>
<accession>X7YQV1</accession>
<comment type="caution">
    <text evidence="2">The sequence shown here is derived from an EMBL/GenBank/DDBJ whole genome shotgun (WGS) entry which is preliminary data.</text>
</comment>
<name>X7YQV1_MYCXE</name>
<organism evidence="2">
    <name type="scientific">Mycobacterium xenopi 4042</name>
    <dbReference type="NCBI Taxonomy" id="1299334"/>
    <lineage>
        <taxon>Bacteria</taxon>
        <taxon>Bacillati</taxon>
        <taxon>Actinomycetota</taxon>
        <taxon>Actinomycetes</taxon>
        <taxon>Mycobacteriales</taxon>
        <taxon>Mycobacteriaceae</taxon>
        <taxon>Mycobacterium</taxon>
    </lineage>
</organism>
<evidence type="ECO:0000256" key="1">
    <source>
        <dbReference type="SAM" id="MobiDB-lite"/>
    </source>
</evidence>
<feature type="region of interest" description="Disordered" evidence="1">
    <location>
        <begin position="1"/>
        <end position="43"/>
    </location>
</feature>
<sequence length="58" mass="6033">MGVINARPPNARWSARASTTTGACSSAPTHGSPKESHRPHPARRALDVLISAAEAEGE</sequence>
<evidence type="ECO:0000313" key="2">
    <source>
        <dbReference type="EMBL" id="EUA09602.1"/>
    </source>
</evidence>
<dbReference type="EMBL" id="JAOB01000089">
    <property type="protein sequence ID" value="EUA09602.1"/>
    <property type="molecule type" value="Genomic_DNA"/>
</dbReference>
<proteinExistence type="predicted"/>